<dbReference type="VEuPathDB" id="FungiDB:AN10678"/>
<keyword evidence="1" id="KW-0812">Transmembrane</keyword>
<reference evidence="3" key="1">
    <citation type="journal article" date="2005" name="Nature">
        <title>Sequencing of Aspergillus nidulans and comparative analysis with A. fumigatus and A. oryzae.</title>
        <authorList>
            <person name="Galagan J.E."/>
            <person name="Calvo S.E."/>
            <person name="Cuomo C."/>
            <person name="Ma L.J."/>
            <person name="Wortman J.R."/>
            <person name="Batzoglou S."/>
            <person name="Lee S.I."/>
            <person name="Basturkmen M."/>
            <person name="Spevak C.C."/>
            <person name="Clutterbuck J."/>
            <person name="Kapitonov V."/>
            <person name="Jurka J."/>
            <person name="Scazzocchio C."/>
            <person name="Farman M."/>
            <person name="Butler J."/>
            <person name="Purcell S."/>
            <person name="Harris S."/>
            <person name="Braus G.H."/>
            <person name="Draht O."/>
            <person name="Busch S."/>
            <person name="D'Enfert C."/>
            <person name="Bouchier C."/>
            <person name="Goldman G.H."/>
            <person name="Bell-Pedersen D."/>
            <person name="Griffiths-Jones S."/>
            <person name="Doonan J.H."/>
            <person name="Yu J."/>
            <person name="Vienken K."/>
            <person name="Pain A."/>
            <person name="Freitag M."/>
            <person name="Selker E.U."/>
            <person name="Archer D.B."/>
            <person name="Penalva M.A."/>
            <person name="Oakley B.R."/>
            <person name="Momany M."/>
            <person name="Tanaka T."/>
            <person name="Kumagai T."/>
            <person name="Asai K."/>
            <person name="Machida M."/>
            <person name="Nierman W.C."/>
            <person name="Denning D.W."/>
            <person name="Caddick M."/>
            <person name="Hynes M."/>
            <person name="Paoletti M."/>
            <person name="Fischer R."/>
            <person name="Miller B."/>
            <person name="Dyer P."/>
            <person name="Sachs M.S."/>
            <person name="Osmani S.A."/>
            <person name="Birren B.W."/>
        </authorList>
    </citation>
    <scope>NUCLEOTIDE SEQUENCE [LARGE SCALE GENOMIC DNA]</scope>
    <source>
        <strain evidence="3">FGSC A4 / ATCC 38163 / CBS 112.46 / NRRL 194 / M139</strain>
    </source>
</reference>
<evidence type="ECO:0000313" key="3">
    <source>
        <dbReference type="Proteomes" id="UP000000560"/>
    </source>
</evidence>
<evidence type="ECO:0000313" key="2">
    <source>
        <dbReference type="EMBL" id="CBF81715.1"/>
    </source>
</evidence>
<dbReference type="eggNOG" id="ENOG502S7E3">
    <property type="taxonomic scope" value="Eukaryota"/>
</dbReference>
<feature type="transmembrane region" description="Helical" evidence="1">
    <location>
        <begin position="46"/>
        <end position="65"/>
    </location>
</feature>
<dbReference type="Proteomes" id="UP000000560">
    <property type="component" value="Chromosome V"/>
</dbReference>
<sequence>MDVFYAYTYSTSAWLGLQSAALISVPQGISAMLLDETRPATEIEVYFARCLGFSLLALATLTFLLTGNIPLTSSLADPISTEDPESETDPKAPYAVPTLLVTSAFHAASAFYAYTRYVLNAKGVFLIAMVGYATVAAVGLWCVLFASSHGRISRRTGADKRTAGFPFGNREAKKKHAKGM</sequence>
<evidence type="ECO:0008006" key="4">
    <source>
        <dbReference type="Google" id="ProtNLM"/>
    </source>
</evidence>
<keyword evidence="1" id="KW-0472">Membrane</keyword>
<reference evidence="3" key="2">
    <citation type="journal article" date="2009" name="Fungal Genet. Biol.">
        <title>The 2008 update of the Aspergillus nidulans genome annotation: a community effort.</title>
        <authorList>
            <person name="Wortman J.R."/>
            <person name="Gilsenan J.M."/>
            <person name="Joardar V."/>
            <person name="Deegan J."/>
            <person name="Clutterbuck J."/>
            <person name="Andersen M.R."/>
            <person name="Archer D."/>
            <person name="Bencina M."/>
            <person name="Braus G."/>
            <person name="Coutinho P."/>
            <person name="von Dohren H."/>
            <person name="Doonan J."/>
            <person name="Driessen A.J."/>
            <person name="Durek P."/>
            <person name="Espeso E."/>
            <person name="Fekete E."/>
            <person name="Flipphi M."/>
            <person name="Estrada C.G."/>
            <person name="Geysens S."/>
            <person name="Goldman G."/>
            <person name="de Groot P.W."/>
            <person name="Hansen K."/>
            <person name="Harris S.D."/>
            <person name="Heinekamp T."/>
            <person name="Helmstaedt K."/>
            <person name="Henrissat B."/>
            <person name="Hofmann G."/>
            <person name="Homan T."/>
            <person name="Horio T."/>
            <person name="Horiuchi H."/>
            <person name="James S."/>
            <person name="Jones M."/>
            <person name="Karaffa L."/>
            <person name="Karanyi Z."/>
            <person name="Kato M."/>
            <person name="Keller N."/>
            <person name="Kelly D.E."/>
            <person name="Kiel J.A."/>
            <person name="Kim J.M."/>
            <person name="van der Klei I.J."/>
            <person name="Klis F.M."/>
            <person name="Kovalchuk A."/>
            <person name="Krasevec N."/>
            <person name="Kubicek C.P."/>
            <person name="Liu B."/>
            <person name="Maccabe A."/>
            <person name="Meyer V."/>
            <person name="Mirabito P."/>
            <person name="Miskei M."/>
            <person name="Mos M."/>
            <person name="Mullins J."/>
            <person name="Nelson D.R."/>
            <person name="Nielsen J."/>
            <person name="Oakley B.R."/>
            <person name="Osmani S.A."/>
            <person name="Pakula T."/>
            <person name="Paszewski A."/>
            <person name="Paulsen I."/>
            <person name="Pilsyk S."/>
            <person name="Pocsi I."/>
            <person name="Punt P.J."/>
            <person name="Ram A.F."/>
            <person name="Ren Q."/>
            <person name="Robellet X."/>
            <person name="Robson G."/>
            <person name="Seiboth B."/>
            <person name="van Solingen P."/>
            <person name="Specht T."/>
            <person name="Sun J."/>
            <person name="Taheri-Talesh N."/>
            <person name="Takeshita N."/>
            <person name="Ussery D."/>
            <person name="vanKuyk P.A."/>
            <person name="Visser H."/>
            <person name="van de Vondervoort P.J."/>
            <person name="de Vries R.P."/>
            <person name="Walton J."/>
            <person name="Xiang X."/>
            <person name="Xiong Y."/>
            <person name="Zeng A.P."/>
            <person name="Brandt B.W."/>
            <person name="Cornell M.J."/>
            <person name="van den Hondel C.A."/>
            <person name="Visser J."/>
            <person name="Oliver S.G."/>
            <person name="Turner G."/>
        </authorList>
    </citation>
    <scope>GENOME REANNOTATION</scope>
    <source>
        <strain evidence="3">FGSC A4 / ATCC 38163 / CBS 112.46 / NRRL 194 / M139</strain>
    </source>
</reference>
<keyword evidence="3" id="KW-1185">Reference proteome</keyword>
<dbReference type="PANTHER" id="PTHR39605:SF1">
    <property type="entry name" value="MAJOR FACILITATOR SUPERFAMILY (MFS) PROFILE DOMAIN-CONTAINING PROTEIN"/>
    <property type="match status" value="1"/>
</dbReference>
<dbReference type="InParanoid" id="C8VG75"/>
<dbReference type="GeneID" id="2871830"/>
<dbReference type="OrthoDB" id="2550114at2759"/>
<name>C8VG75_EMENI</name>
<dbReference type="OMA" id="AFYGYAM"/>
<dbReference type="KEGG" id="ani:ANIA_10678"/>
<organism evidence="2 3">
    <name type="scientific">Emericella nidulans (strain FGSC A4 / ATCC 38163 / CBS 112.46 / NRRL 194 / M139)</name>
    <name type="common">Aspergillus nidulans</name>
    <dbReference type="NCBI Taxonomy" id="227321"/>
    <lineage>
        <taxon>Eukaryota</taxon>
        <taxon>Fungi</taxon>
        <taxon>Dikarya</taxon>
        <taxon>Ascomycota</taxon>
        <taxon>Pezizomycotina</taxon>
        <taxon>Eurotiomycetes</taxon>
        <taxon>Eurotiomycetidae</taxon>
        <taxon>Eurotiales</taxon>
        <taxon>Aspergillaceae</taxon>
        <taxon>Aspergillus</taxon>
        <taxon>Aspergillus subgen. Nidulantes</taxon>
    </lineage>
</organism>
<dbReference type="AlphaFoldDB" id="C8VG75"/>
<accession>C8VG75</accession>
<protein>
    <recommendedName>
        <fullName evidence="4">Major facilitator superfamily (MFS) profile domain-containing protein</fullName>
    </recommendedName>
</protein>
<dbReference type="HOGENOM" id="CLU_103432_0_0_1"/>
<evidence type="ECO:0000256" key="1">
    <source>
        <dbReference type="SAM" id="Phobius"/>
    </source>
</evidence>
<feature type="transmembrane region" description="Helical" evidence="1">
    <location>
        <begin position="126"/>
        <end position="146"/>
    </location>
</feature>
<keyword evidence="1" id="KW-1133">Transmembrane helix</keyword>
<gene>
    <name evidence="2" type="ORF">ANIA_10678</name>
</gene>
<dbReference type="PANTHER" id="PTHR39605">
    <property type="entry name" value="MAJOR FACILITATOR SUPERFAMILY (MFS) PROFILE DOMAIN-CONTAINING PROTEIN"/>
    <property type="match status" value="1"/>
</dbReference>
<dbReference type="EMBL" id="BN001305">
    <property type="protein sequence ID" value="CBF81715.1"/>
    <property type="molecule type" value="Genomic_DNA"/>
</dbReference>
<dbReference type="RefSeq" id="XP_663141.2">
    <property type="nucleotide sequence ID" value="XM_658049.2"/>
</dbReference>
<proteinExistence type="predicted"/>